<dbReference type="SMART" id="SM00854">
    <property type="entry name" value="PGA_cap"/>
    <property type="match status" value="1"/>
</dbReference>
<reference evidence="4" key="1">
    <citation type="submission" date="2020-05" db="EMBL/GenBank/DDBJ databases">
        <authorList>
            <person name="Chiriac C."/>
            <person name="Salcher M."/>
            <person name="Ghai R."/>
            <person name="Kavagutti S V."/>
        </authorList>
    </citation>
    <scope>NUCLEOTIDE SEQUENCE</scope>
</reference>
<dbReference type="AlphaFoldDB" id="A0A6J6UPW0"/>
<proteinExistence type="inferred from homology"/>
<feature type="compositionally biased region" description="Gly residues" evidence="2">
    <location>
        <begin position="54"/>
        <end position="64"/>
    </location>
</feature>
<dbReference type="EMBL" id="CAEZYQ010000023">
    <property type="protein sequence ID" value="CAB4760569.1"/>
    <property type="molecule type" value="Genomic_DNA"/>
</dbReference>
<organism evidence="4">
    <name type="scientific">freshwater metagenome</name>
    <dbReference type="NCBI Taxonomy" id="449393"/>
    <lineage>
        <taxon>unclassified sequences</taxon>
        <taxon>metagenomes</taxon>
        <taxon>ecological metagenomes</taxon>
    </lineage>
</organism>
<sequence>MATDQTADQRSPRTVRRALVALGTVLTLGAVLLVEQRSSGPAGAEDMKDTPGERAGGGDGGTVRAGGADEGPRGAVTIALAGDVHLEGVLAELDDQSGSTLGPMSRALSTADVAVVNLESAISDGSLPMAAKELEDPGNRYWFSASPSVLGLMERSGVDAVSLANNHGADYGRAGLRAALAAAEGSPVGVVGVGRTPEEAYAPYRTSVRGTDIAVLAADASPRESAERTWAIGPGTGVGIAAARRPDAPALLAAVRDAAARDDVVVVYLHWGEELQVAPTADQRALAESLAEAGADVVVGAHSHVLQGAGMLGDTYVGYGLGNFAWYHGRQSETGVLRLTVRDGEVVRDQWVLGRIPLEGGVPQPLERSERPAAVAAWRALGPAAGLAALERPERAPDGPSDGAGSSGEAAAPDVPAEFVGTVRPLGPAVRQRMLGVSHRPAECPLGWDDLRLLRLSYVGYDGVDRVGRMVVAREVAQDVVGIFRDLHEARFPIRQMLLVDAYGGDDDRSMAADNTSAYNCRAVTGGSTFSDHAYGKAIDINPVRNPYVLPSGILPPAGRAYADVDRSAGADADPGVIVAGDVVVRAFTSRGWEWGASFADYQHFSTN</sequence>
<evidence type="ECO:0000313" key="4">
    <source>
        <dbReference type="EMBL" id="CAB4760569.1"/>
    </source>
</evidence>
<protein>
    <submittedName>
        <fullName evidence="4">Unannotated protein</fullName>
    </submittedName>
</protein>
<dbReference type="InterPro" id="IPR009045">
    <property type="entry name" value="Zn_M74/Hedgehog-like"/>
</dbReference>
<dbReference type="InterPro" id="IPR039561">
    <property type="entry name" value="Peptidase_M15C"/>
</dbReference>
<evidence type="ECO:0000259" key="3">
    <source>
        <dbReference type="SMART" id="SM00854"/>
    </source>
</evidence>
<dbReference type="InterPro" id="IPR019079">
    <property type="entry name" value="Capsule_synth_CapA"/>
</dbReference>
<name>A0A6J6UPW0_9ZZZZ</name>
<feature type="domain" description="Capsule synthesis protein CapA" evidence="3">
    <location>
        <begin position="77"/>
        <end position="328"/>
    </location>
</feature>
<evidence type="ECO:0000256" key="2">
    <source>
        <dbReference type="SAM" id="MobiDB-lite"/>
    </source>
</evidence>
<dbReference type="Pfam" id="PF13539">
    <property type="entry name" value="Peptidase_M15_4"/>
    <property type="match status" value="1"/>
</dbReference>
<dbReference type="GO" id="GO:0008233">
    <property type="term" value="F:peptidase activity"/>
    <property type="evidence" value="ECO:0007669"/>
    <property type="project" value="InterPro"/>
</dbReference>
<gene>
    <name evidence="4" type="ORF">UFOPK2761_02609</name>
</gene>
<dbReference type="Pfam" id="PF09587">
    <property type="entry name" value="PGA_cap"/>
    <property type="match status" value="1"/>
</dbReference>
<dbReference type="PANTHER" id="PTHR33393:SF13">
    <property type="entry name" value="PGA BIOSYNTHESIS PROTEIN CAPA"/>
    <property type="match status" value="1"/>
</dbReference>
<feature type="compositionally biased region" description="Low complexity" evidence="2">
    <location>
        <begin position="398"/>
        <end position="414"/>
    </location>
</feature>
<dbReference type="PANTHER" id="PTHR33393">
    <property type="entry name" value="POLYGLUTAMINE SYNTHESIS ACCESSORY PROTEIN RV0574C-RELATED"/>
    <property type="match status" value="1"/>
</dbReference>
<feature type="region of interest" description="Disordered" evidence="2">
    <location>
        <begin position="39"/>
        <end position="70"/>
    </location>
</feature>
<evidence type="ECO:0000256" key="1">
    <source>
        <dbReference type="ARBA" id="ARBA00005662"/>
    </source>
</evidence>
<accession>A0A6J6UPW0</accession>
<dbReference type="InterPro" id="IPR052169">
    <property type="entry name" value="CW_Biosynth-Accessory"/>
</dbReference>
<dbReference type="Gene3D" id="3.30.1380.10">
    <property type="match status" value="1"/>
</dbReference>
<dbReference type="SUPFAM" id="SSF55166">
    <property type="entry name" value="Hedgehog/DD-peptidase"/>
    <property type="match status" value="1"/>
</dbReference>
<dbReference type="InterPro" id="IPR029052">
    <property type="entry name" value="Metallo-depent_PP-like"/>
</dbReference>
<dbReference type="Gene3D" id="3.60.21.10">
    <property type="match status" value="1"/>
</dbReference>
<dbReference type="SUPFAM" id="SSF56300">
    <property type="entry name" value="Metallo-dependent phosphatases"/>
    <property type="match status" value="1"/>
</dbReference>
<comment type="similarity">
    <text evidence="1">Belongs to the CapA family.</text>
</comment>
<feature type="region of interest" description="Disordered" evidence="2">
    <location>
        <begin position="393"/>
        <end position="414"/>
    </location>
</feature>